<feature type="compositionally biased region" description="Polar residues" evidence="1">
    <location>
        <begin position="615"/>
        <end position="659"/>
    </location>
</feature>
<dbReference type="EMBL" id="JMSE01000911">
    <property type="protein sequence ID" value="KDN66651.1"/>
    <property type="molecule type" value="Genomic_DNA"/>
</dbReference>
<dbReference type="AlphaFoldDB" id="A0A066XLP9"/>
<feature type="compositionally biased region" description="Basic residues" evidence="1">
    <location>
        <begin position="431"/>
        <end position="441"/>
    </location>
</feature>
<comment type="caution">
    <text evidence="2">The sequence shown here is derived from an EMBL/GenBank/DDBJ whole genome shotgun (WGS) entry which is preliminary data.</text>
</comment>
<protein>
    <submittedName>
        <fullName evidence="2">Uncharacterized protein</fullName>
    </submittedName>
</protein>
<gene>
    <name evidence="2" type="ORF">CSUB01_11688</name>
</gene>
<sequence>MEGGIASWEVAPPSATQARRSMPQHSPVTQEEPLTAGSQSEQGSPTPSRHSDRQTVGDKAAAEVEETVLLDRLFAVIIQLKKGSADKVTASQRLVIASANLLEVVLGRSVSQKAIYTPDRYSSLYEANPRPCVARRAATEERADESGDTETDGGNSQSRVSRSTLRQAEPRKPTKGSKPAETAKPIAIQNNISKVAGQGANCAEQTDRTDDREKARTTTTQSRAAANKAGKATEATSATQETFLSTALAIPSTMSSLEKAVGHLSERYRAQYGADQDGLEPLREDWYALADLLFVRIFDERCKRQLRDVIEQHNAEIAAHEGRKQASKLSKTIPQEQQQAGEGVPDLARFIKDWGLVREQEASQLAESVQELLRINQFRTRDTGLPDIIRTESEPQHFCFPDPHSNPVPFLEDAADDGCKCPLPRGAWLGRRPHPQQTRRKPGNDGHTLPYEQGVRCQQFFRSGAASSWFEVLRRVSTSPWLDVAGPNTTDAETNPRLQAPQQGARAEDQEGQEVQGSKAADTPSQAQPPARATSEHEIITQIRQEEKAEQARLVRIEDATAKAANLWRPERARQAESGPGRDDKASAPSPLSWLFPRATKRQRPGSDQEDNPGRSDNNTAEGPTINSTSQAAKRTRQGRTASSAAGDQEGAWSSTSPWAQPDERASLSQCRYEPTWRINLPFMPRPSGPRGANAAEPWRQVLSYIRQTEGTRNHHFGRPSRFLPIQAMFYRWKTTDCQLCFSIAGQVRSDHGLDNCQKHGRSGVVARVVLEWLDEAGPHGPGRCQSCLCIETPCQDIVAKNMLAPTRYCTKEEREFWRRKLFDPLLGVDRLCQNRPIIKRTIAALWAWEDGVLAKALMAFMQQSEGIDLLEERQVRAWFEKMVPETIYVIKTTRLLFIFEFMVVGFDFWRQQGACIDG</sequence>
<name>A0A066XLP9_COLSU</name>
<feature type="region of interest" description="Disordered" evidence="1">
    <location>
        <begin position="427"/>
        <end position="451"/>
    </location>
</feature>
<feature type="compositionally biased region" description="Basic and acidic residues" evidence="1">
    <location>
        <begin position="569"/>
        <end position="586"/>
    </location>
</feature>
<accession>A0A066XLP9</accession>
<evidence type="ECO:0000313" key="2">
    <source>
        <dbReference type="EMBL" id="KDN66651.1"/>
    </source>
</evidence>
<reference evidence="3" key="1">
    <citation type="journal article" date="2014" name="Genome Announc.">
        <title>Draft genome sequence of Colletotrichum sublineola, a destructive pathogen of cultivated sorghum.</title>
        <authorList>
            <person name="Baroncelli R."/>
            <person name="Sanz-Martin J.M."/>
            <person name="Rech G.E."/>
            <person name="Sukno S.A."/>
            <person name="Thon M.R."/>
        </authorList>
    </citation>
    <scope>NUCLEOTIDE SEQUENCE [LARGE SCALE GENOMIC DNA]</scope>
    <source>
        <strain evidence="3">TX430BB</strain>
    </source>
</reference>
<feature type="compositionally biased region" description="Polar residues" evidence="1">
    <location>
        <begin position="14"/>
        <end position="29"/>
    </location>
</feature>
<feature type="region of interest" description="Disordered" evidence="1">
    <location>
        <begin position="481"/>
        <end position="537"/>
    </location>
</feature>
<keyword evidence="3" id="KW-1185">Reference proteome</keyword>
<dbReference type="eggNOG" id="ENOG502TA0X">
    <property type="taxonomic scope" value="Eukaryota"/>
</dbReference>
<feature type="compositionally biased region" description="Polar residues" evidence="1">
    <location>
        <begin position="152"/>
        <end position="166"/>
    </location>
</feature>
<dbReference type="HOGENOM" id="CLU_317123_0_0_1"/>
<evidence type="ECO:0000313" key="3">
    <source>
        <dbReference type="Proteomes" id="UP000027238"/>
    </source>
</evidence>
<feature type="compositionally biased region" description="Basic and acidic residues" evidence="1">
    <location>
        <begin position="205"/>
        <end position="216"/>
    </location>
</feature>
<evidence type="ECO:0000256" key="1">
    <source>
        <dbReference type="SAM" id="MobiDB-lite"/>
    </source>
</evidence>
<feature type="compositionally biased region" description="Low complexity" evidence="1">
    <location>
        <begin position="217"/>
        <end position="236"/>
    </location>
</feature>
<feature type="region of interest" description="Disordered" evidence="1">
    <location>
        <begin position="1"/>
        <end position="59"/>
    </location>
</feature>
<dbReference type="Proteomes" id="UP000027238">
    <property type="component" value="Unassembled WGS sequence"/>
</dbReference>
<feature type="compositionally biased region" description="Polar residues" evidence="1">
    <location>
        <begin position="487"/>
        <end position="502"/>
    </location>
</feature>
<organism evidence="2 3">
    <name type="scientific">Colletotrichum sublineola</name>
    <name type="common">Sorghum anthracnose fungus</name>
    <dbReference type="NCBI Taxonomy" id="1173701"/>
    <lineage>
        <taxon>Eukaryota</taxon>
        <taxon>Fungi</taxon>
        <taxon>Dikarya</taxon>
        <taxon>Ascomycota</taxon>
        <taxon>Pezizomycotina</taxon>
        <taxon>Sordariomycetes</taxon>
        <taxon>Hypocreomycetidae</taxon>
        <taxon>Glomerellales</taxon>
        <taxon>Glomerellaceae</taxon>
        <taxon>Colletotrichum</taxon>
        <taxon>Colletotrichum graminicola species complex</taxon>
    </lineage>
</organism>
<feature type="compositionally biased region" description="Polar residues" evidence="1">
    <location>
        <begin position="36"/>
        <end position="48"/>
    </location>
</feature>
<feature type="compositionally biased region" description="Basic and acidic residues" evidence="1">
    <location>
        <begin position="49"/>
        <end position="59"/>
    </location>
</feature>
<proteinExistence type="predicted"/>
<feature type="region of interest" description="Disordered" evidence="1">
    <location>
        <begin position="135"/>
        <end position="237"/>
    </location>
</feature>
<feature type="region of interest" description="Disordered" evidence="1">
    <location>
        <begin position="566"/>
        <end position="667"/>
    </location>
</feature>
<dbReference type="OrthoDB" id="4904114at2759"/>